<dbReference type="EC" id="3.1.3.48" evidence="2"/>
<dbReference type="PANTHER" id="PTHR39181">
    <property type="entry name" value="TYROSINE-PROTEIN PHOSPHATASE YWQE"/>
    <property type="match status" value="1"/>
</dbReference>
<reference evidence="6 7" key="1">
    <citation type="submission" date="2024-03" db="EMBL/GenBank/DDBJ databases">
        <title>Human intestinal bacterial collection.</title>
        <authorList>
            <person name="Pauvert C."/>
            <person name="Hitch T.C.A."/>
            <person name="Clavel T."/>
        </authorList>
    </citation>
    <scope>NUCLEOTIDE SEQUENCE [LARGE SCALE GENOMIC DNA]</scope>
    <source>
        <strain evidence="6 7">CLA-AP-H34</strain>
    </source>
</reference>
<evidence type="ECO:0000256" key="3">
    <source>
        <dbReference type="ARBA" id="ARBA00022801"/>
    </source>
</evidence>
<dbReference type="RefSeq" id="WP_349139409.1">
    <property type="nucleotide sequence ID" value="NZ_JBBMFT010000002.1"/>
</dbReference>
<accession>A0ABV1EMI5</accession>
<gene>
    <name evidence="6" type="ORF">WMO45_04685</name>
</gene>
<dbReference type="SUPFAM" id="SSF89550">
    <property type="entry name" value="PHP domain-like"/>
    <property type="match status" value="1"/>
</dbReference>
<dbReference type="PIRSF" id="PIRSF016557">
    <property type="entry name" value="Caps_synth_CpsB"/>
    <property type="match status" value="1"/>
</dbReference>
<evidence type="ECO:0000256" key="2">
    <source>
        <dbReference type="ARBA" id="ARBA00013064"/>
    </source>
</evidence>
<keyword evidence="4" id="KW-0904">Protein phosphatase</keyword>
<evidence type="ECO:0000256" key="1">
    <source>
        <dbReference type="ARBA" id="ARBA00005750"/>
    </source>
</evidence>
<dbReference type="Gene3D" id="3.20.20.140">
    <property type="entry name" value="Metal-dependent hydrolases"/>
    <property type="match status" value="1"/>
</dbReference>
<keyword evidence="3 6" id="KW-0378">Hydrolase</keyword>
<evidence type="ECO:0000256" key="5">
    <source>
        <dbReference type="ARBA" id="ARBA00051722"/>
    </source>
</evidence>
<name>A0ABV1EMI5_9FIRM</name>
<evidence type="ECO:0000313" key="6">
    <source>
        <dbReference type="EMBL" id="MEQ2455809.1"/>
    </source>
</evidence>
<organism evidence="6 7">
    <name type="scientific">Flavonifractor hominis</name>
    <dbReference type="NCBI Taxonomy" id="3133178"/>
    <lineage>
        <taxon>Bacteria</taxon>
        <taxon>Bacillati</taxon>
        <taxon>Bacillota</taxon>
        <taxon>Clostridia</taxon>
        <taxon>Eubacteriales</taxon>
        <taxon>Oscillospiraceae</taxon>
        <taxon>Flavonifractor</taxon>
    </lineage>
</organism>
<comment type="caution">
    <text evidence="6">The sequence shown here is derived from an EMBL/GenBank/DDBJ whole genome shotgun (WGS) entry which is preliminary data.</text>
</comment>
<dbReference type="PANTHER" id="PTHR39181:SF1">
    <property type="entry name" value="TYROSINE-PROTEIN PHOSPHATASE YWQE"/>
    <property type="match status" value="1"/>
</dbReference>
<protein>
    <recommendedName>
        <fullName evidence="2">protein-tyrosine-phosphatase</fullName>
        <ecNumber evidence="2">3.1.3.48</ecNumber>
    </recommendedName>
</protein>
<evidence type="ECO:0000313" key="7">
    <source>
        <dbReference type="Proteomes" id="UP001440599"/>
    </source>
</evidence>
<keyword evidence="7" id="KW-1185">Reference proteome</keyword>
<proteinExistence type="inferred from homology"/>
<sequence>MIDLHCHILPGVDDGAASEEESCLMAQMAVDSGVRAIAATPHFYPRRNWQQGSARRLKECFLRLDETFRRLHLPLKLRSGMEVFVTAETPRLLREGRLLTLGGSRYLLVEFGFEESPAFAGRMLAQLREQGVVPVVAHPERYTMIQKEPERLFEWLEQGYVLQLNKGSFFGRFGRQAAHTAHWCLREGCVHLIGSDAHSPYQRTTRLSDIHEYITEKTSQPLADLLLEHNPARILADEPVRSAMGMQRPFGEEIP</sequence>
<evidence type="ECO:0000256" key="4">
    <source>
        <dbReference type="ARBA" id="ARBA00022912"/>
    </source>
</evidence>
<comment type="similarity">
    <text evidence="1">Belongs to the metallo-dependent hydrolases superfamily. CpsB/CapC family.</text>
</comment>
<dbReference type="EMBL" id="JBBMFT010000002">
    <property type="protein sequence ID" value="MEQ2455809.1"/>
    <property type="molecule type" value="Genomic_DNA"/>
</dbReference>
<dbReference type="Proteomes" id="UP001440599">
    <property type="component" value="Unassembled WGS sequence"/>
</dbReference>
<dbReference type="InterPro" id="IPR016667">
    <property type="entry name" value="Caps_polysacc_synth_CpsB/CapC"/>
</dbReference>
<dbReference type="Pfam" id="PF19567">
    <property type="entry name" value="CpsB_CapC"/>
    <property type="match status" value="1"/>
</dbReference>
<comment type="catalytic activity">
    <reaction evidence="5">
        <text>O-phospho-L-tyrosyl-[protein] + H2O = L-tyrosyl-[protein] + phosphate</text>
        <dbReference type="Rhea" id="RHEA:10684"/>
        <dbReference type="Rhea" id="RHEA-COMP:10136"/>
        <dbReference type="Rhea" id="RHEA-COMP:20101"/>
        <dbReference type="ChEBI" id="CHEBI:15377"/>
        <dbReference type="ChEBI" id="CHEBI:43474"/>
        <dbReference type="ChEBI" id="CHEBI:46858"/>
        <dbReference type="ChEBI" id="CHEBI:61978"/>
        <dbReference type="EC" id="3.1.3.48"/>
    </reaction>
</comment>
<dbReference type="GO" id="GO:0004725">
    <property type="term" value="F:protein tyrosine phosphatase activity"/>
    <property type="evidence" value="ECO:0007669"/>
    <property type="project" value="UniProtKB-EC"/>
</dbReference>
<dbReference type="InterPro" id="IPR016195">
    <property type="entry name" value="Pol/histidinol_Pase-like"/>
</dbReference>